<sequence>MSDSASNTEDSIQIEIFPSRILSPETAQKLMGEIYKVDGVIRVMVQGNRLPDRVSAGPGTGEKVEHPLRKPIQIGDQVIELKVCVGRIRVELSNAEAKEQIREVCEKLLPFPFEFREGHFLRKKPTVTDYAKLGPETDPRLLGMVDPKAKTDQLIFIEKQGEQEETKDKDE</sequence>
<protein>
    <submittedName>
        <fullName evidence="2">Methyl coenzyme M reductase operon protein D</fullName>
    </submittedName>
</protein>
<organism evidence="2 3">
    <name type="scientific">Methanosarcina barkeri MS</name>
    <dbReference type="NCBI Taxonomy" id="1434108"/>
    <lineage>
        <taxon>Archaea</taxon>
        <taxon>Methanobacteriati</taxon>
        <taxon>Methanobacteriota</taxon>
        <taxon>Stenosarchaea group</taxon>
        <taxon>Methanomicrobia</taxon>
        <taxon>Methanosarcinales</taxon>
        <taxon>Methanosarcinaceae</taxon>
        <taxon>Methanosarcina</taxon>
    </lineage>
</organism>
<name>A0A0E3LMI8_METBA</name>
<accession>A0A0E3LMI8</accession>
<evidence type="ECO:0000313" key="3">
    <source>
        <dbReference type="Proteomes" id="UP000033033"/>
    </source>
</evidence>
<dbReference type="EMBL" id="CP009528">
    <property type="protein sequence ID" value="AKB53096.1"/>
    <property type="molecule type" value="Genomic_DNA"/>
</dbReference>
<proteinExistence type="predicted"/>
<dbReference type="GO" id="GO:0015948">
    <property type="term" value="P:methanogenesis"/>
    <property type="evidence" value="ECO:0007669"/>
    <property type="project" value="UniProtKB-KW"/>
</dbReference>
<dbReference type="HOGENOM" id="CLU_118415_0_0_2"/>
<dbReference type="STRING" id="1434108.MSBRM_0098"/>
<dbReference type="AlphaFoldDB" id="A0A0E3LMI8"/>
<dbReference type="GeneID" id="24843254"/>
<dbReference type="NCBIfam" id="TIGR03260">
    <property type="entry name" value="met_CoM_red_D"/>
    <property type="match status" value="1"/>
</dbReference>
<dbReference type="KEGG" id="mby:MSBRM_0098"/>
<keyword evidence="1" id="KW-0484">Methanogenesis</keyword>
<dbReference type="InterPro" id="IPR003901">
    <property type="entry name" value="Me_CoM_Rdtase_D"/>
</dbReference>
<dbReference type="Pfam" id="PF02505">
    <property type="entry name" value="MCR_D"/>
    <property type="match status" value="1"/>
</dbReference>
<gene>
    <name evidence="2" type="ORF">MSBRM_0098</name>
</gene>
<evidence type="ECO:0000313" key="2">
    <source>
        <dbReference type="EMBL" id="AKB53096.1"/>
    </source>
</evidence>
<dbReference type="PATRIC" id="fig|1434108.4.peg.86"/>
<dbReference type="RefSeq" id="WP_048120724.1">
    <property type="nucleotide sequence ID" value="NZ_CP009528.1"/>
</dbReference>
<dbReference type="PIRSF" id="PIRSF005636">
    <property type="entry name" value="McrD"/>
    <property type="match status" value="1"/>
</dbReference>
<keyword evidence="3" id="KW-1185">Reference proteome</keyword>
<dbReference type="Proteomes" id="UP000033033">
    <property type="component" value="Chromosome"/>
</dbReference>
<reference evidence="2 3" key="1">
    <citation type="submission" date="2014-07" db="EMBL/GenBank/DDBJ databases">
        <title>Methanogenic archaea and the global carbon cycle.</title>
        <authorList>
            <person name="Henriksen J.R."/>
            <person name="Luke J."/>
            <person name="Reinhart S."/>
            <person name="Benedict M.N."/>
            <person name="Youngblut N.D."/>
            <person name="Metcalf M.E."/>
            <person name="Whitaker R.J."/>
            <person name="Metcalf W.W."/>
        </authorList>
    </citation>
    <scope>NUCLEOTIDE SEQUENCE [LARGE SCALE GENOMIC DNA]</scope>
    <source>
        <strain evidence="2 3">MS</strain>
    </source>
</reference>
<evidence type="ECO:0000256" key="1">
    <source>
        <dbReference type="ARBA" id="ARBA00022994"/>
    </source>
</evidence>